<evidence type="ECO:0000256" key="1">
    <source>
        <dbReference type="SAM" id="Phobius"/>
    </source>
</evidence>
<feature type="transmembrane region" description="Helical" evidence="1">
    <location>
        <begin position="217"/>
        <end position="248"/>
    </location>
</feature>
<keyword evidence="1" id="KW-0812">Transmembrane</keyword>
<name>A0A655A6V1_MYCTX</name>
<keyword evidence="1" id="KW-1133">Transmembrane helix</keyword>
<evidence type="ECO:0000313" key="3">
    <source>
        <dbReference type="Proteomes" id="UP000050164"/>
    </source>
</evidence>
<sequence>MRSKDLIFGARQRQQRSAADELGEIALVLCHRGIAPLLAQFGHLGRLAGHHPRAPGIGTQDATLLTLAGMVGIPTREQCGHLARPAAIGGRQPDHPNRHDRTVLARLRAGCEAGLELLDQCRQRRRRSVARWQLQYVELRVRMACTLLAQPAHDQLHLDRRRRGSQHQCVLGSKHRAGIGRRFGHDRPLALELGDAEASPSLPAILDSLGLAFGDAFFVAAFVAAAPLLAALLAGAFLAGTLFAVALAT</sequence>
<keyword evidence="1" id="KW-0472">Membrane</keyword>
<organism evidence="2 3">
    <name type="scientific">Mycobacterium tuberculosis</name>
    <dbReference type="NCBI Taxonomy" id="1773"/>
    <lineage>
        <taxon>Bacteria</taxon>
        <taxon>Bacillati</taxon>
        <taxon>Actinomycetota</taxon>
        <taxon>Actinomycetes</taxon>
        <taxon>Mycobacteriales</taxon>
        <taxon>Mycobacteriaceae</taxon>
        <taxon>Mycobacterium</taxon>
        <taxon>Mycobacterium tuberculosis complex</taxon>
    </lineage>
</organism>
<evidence type="ECO:0008006" key="4">
    <source>
        <dbReference type="Google" id="ProtNLM"/>
    </source>
</evidence>
<proteinExistence type="predicted"/>
<accession>A0A655A6V1</accession>
<dbReference type="Proteomes" id="UP000050164">
    <property type="component" value="Unassembled WGS sequence"/>
</dbReference>
<evidence type="ECO:0000313" key="2">
    <source>
        <dbReference type="EMBL" id="CKS21805.1"/>
    </source>
</evidence>
<gene>
    <name evidence="2" type="ORF">ERS027659_02795</name>
</gene>
<reference evidence="2 3" key="1">
    <citation type="submission" date="2015-03" db="EMBL/GenBank/DDBJ databases">
        <authorList>
            <consortium name="Pathogen Informatics"/>
        </authorList>
    </citation>
    <scope>NUCLEOTIDE SEQUENCE [LARGE SCALE GENOMIC DNA]</scope>
    <source>
        <strain evidence="2 3">Bir 185</strain>
    </source>
</reference>
<dbReference type="EMBL" id="CNFT01000718">
    <property type="protein sequence ID" value="CKS21805.1"/>
    <property type="molecule type" value="Genomic_DNA"/>
</dbReference>
<dbReference type="AlphaFoldDB" id="A0A655A6V1"/>
<protein>
    <recommendedName>
        <fullName evidence="4">Transmembrane protein</fullName>
    </recommendedName>
</protein>